<dbReference type="Pfam" id="PF05401">
    <property type="entry name" value="NodS"/>
    <property type="match status" value="1"/>
</dbReference>
<keyword evidence="6" id="KW-1185">Reference proteome</keyword>
<dbReference type="EMBL" id="RCUX01000001">
    <property type="protein sequence ID" value="RLP78056.1"/>
    <property type="molecule type" value="Genomic_DNA"/>
</dbReference>
<dbReference type="GO" id="GO:0009312">
    <property type="term" value="P:oligosaccharide biosynthetic process"/>
    <property type="evidence" value="ECO:0007669"/>
    <property type="project" value="InterPro"/>
</dbReference>
<proteinExistence type="predicted"/>
<accession>A0A3L7AC37</accession>
<dbReference type="InterPro" id="IPR024078">
    <property type="entry name" value="LmbE-like_dom_sf"/>
</dbReference>
<evidence type="ECO:0000256" key="4">
    <source>
        <dbReference type="ARBA" id="ARBA00022833"/>
    </source>
</evidence>
<dbReference type="SUPFAM" id="SSF102588">
    <property type="entry name" value="LmbE-like"/>
    <property type="match status" value="1"/>
</dbReference>
<dbReference type="Gene3D" id="3.40.50.10320">
    <property type="entry name" value="LmbE-like"/>
    <property type="match status" value="1"/>
</dbReference>
<dbReference type="Proteomes" id="UP000272503">
    <property type="component" value="Unassembled WGS sequence"/>
</dbReference>
<evidence type="ECO:0000256" key="2">
    <source>
        <dbReference type="ARBA" id="ARBA00022679"/>
    </source>
</evidence>
<dbReference type="GO" id="GO:0032259">
    <property type="term" value="P:methylation"/>
    <property type="evidence" value="ECO:0007669"/>
    <property type="project" value="UniProtKB-KW"/>
</dbReference>
<dbReference type="AlphaFoldDB" id="A0A3L7AC37"/>
<dbReference type="OrthoDB" id="116799at2"/>
<keyword evidence="4" id="KW-0862">Zinc</keyword>
<evidence type="ECO:0000256" key="3">
    <source>
        <dbReference type="ARBA" id="ARBA00022691"/>
    </source>
</evidence>
<evidence type="ECO:0000313" key="5">
    <source>
        <dbReference type="EMBL" id="RLP78056.1"/>
    </source>
</evidence>
<keyword evidence="2 5" id="KW-0808">Transferase</keyword>
<keyword evidence="3" id="KW-0949">S-adenosyl-L-methionine</keyword>
<dbReference type="RefSeq" id="WP_121647148.1">
    <property type="nucleotide sequence ID" value="NZ_RCUX01000001.1"/>
</dbReference>
<dbReference type="GO" id="GO:0016137">
    <property type="term" value="P:glycoside metabolic process"/>
    <property type="evidence" value="ECO:0007669"/>
    <property type="project" value="UniProtKB-ARBA"/>
</dbReference>
<dbReference type="InterPro" id="IPR008715">
    <property type="entry name" value="SAM-MeTfrase_NodS-like"/>
</dbReference>
<dbReference type="PANTHER" id="PTHR43464">
    <property type="entry name" value="METHYLTRANSFERASE"/>
    <property type="match status" value="1"/>
</dbReference>
<dbReference type="SUPFAM" id="SSF53335">
    <property type="entry name" value="S-adenosyl-L-methionine-dependent methyltransferases"/>
    <property type="match status" value="1"/>
</dbReference>
<gene>
    <name evidence="5" type="ORF">D9V32_01655</name>
</gene>
<evidence type="ECO:0000256" key="1">
    <source>
        <dbReference type="ARBA" id="ARBA00022603"/>
    </source>
</evidence>
<protein>
    <submittedName>
        <fullName evidence="5">Methyltransferase domain-containing protein</fullName>
    </submittedName>
</protein>
<reference evidence="5 6" key="1">
    <citation type="submission" date="2018-10" db="EMBL/GenBank/DDBJ databases">
        <authorList>
            <person name="Li J."/>
        </authorList>
    </citation>
    <scope>NUCLEOTIDE SEQUENCE [LARGE SCALE GENOMIC DNA]</scope>
    <source>
        <strain evidence="5 6">IF 016277</strain>
    </source>
</reference>
<name>A0A3L7AC37_9MICO</name>
<dbReference type="GO" id="GO:0008757">
    <property type="term" value="F:S-adenosylmethionine-dependent methyltransferase activity"/>
    <property type="evidence" value="ECO:0007669"/>
    <property type="project" value="InterPro"/>
</dbReference>
<organism evidence="5 6">
    <name type="scientific">Mycetocola tolaasinivorans</name>
    <dbReference type="NCBI Taxonomy" id="76635"/>
    <lineage>
        <taxon>Bacteria</taxon>
        <taxon>Bacillati</taxon>
        <taxon>Actinomycetota</taxon>
        <taxon>Actinomycetes</taxon>
        <taxon>Micrococcales</taxon>
        <taxon>Microbacteriaceae</taxon>
        <taxon>Mycetocola</taxon>
    </lineage>
</organism>
<dbReference type="PANTHER" id="PTHR43464:SF19">
    <property type="entry name" value="UBIQUINONE BIOSYNTHESIS O-METHYLTRANSFERASE, MITOCHONDRIAL"/>
    <property type="match status" value="1"/>
</dbReference>
<keyword evidence="1 5" id="KW-0489">Methyltransferase</keyword>
<dbReference type="InterPro" id="IPR003737">
    <property type="entry name" value="GlcNAc_PI_deacetylase-related"/>
</dbReference>
<evidence type="ECO:0000313" key="6">
    <source>
        <dbReference type="Proteomes" id="UP000272503"/>
    </source>
</evidence>
<dbReference type="Pfam" id="PF02585">
    <property type="entry name" value="PIG-L"/>
    <property type="match status" value="1"/>
</dbReference>
<sequence>MVIFDAALAGTTVGEWTEDDRFHNRPTLSLDTVSELVVIAAHPDDETLGAGGLIAQCEALGLPITVICVTDGAASHAGDPTLPSTRAAELERAVFELSPRASIERLGFPDGGTRERYSALRAELDERIHRLPRSALIAAPWAGDGHRDHRVVGELMRDLAGERVLLEYPVWMWHWASPEHPDTPWPRMKTLHIDVVSKIRAQNHYRSQLGGDSPILLPEFLEHFRHAQEFYVVSERPLRSSHFDALYARSDDPWHFRTRWYEKRKRDLTVASLPREGFEHALEIGCSLGLLTGMLAERCDHLVAVDVSAVAVAQARAHVGSDARIERLDVLTDFPTGSYDLIVLSEVGYYWDSESLDRVLANIRSSLAPNGVLLACHWRHPVAAYPLTGDGVHDAVAAMGLTRLSTHSEEDFLLEIFSLDPRSVARIEGLS</sequence>
<comment type="caution">
    <text evidence="5">The sequence shown here is derived from an EMBL/GenBank/DDBJ whole genome shotgun (WGS) entry which is preliminary data.</text>
</comment>
<dbReference type="Gene3D" id="3.40.50.150">
    <property type="entry name" value="Vaccinia Virus protein VP39"/>
    <property type="match status" value="1"/>
</dbReference>
<dbReference type="InterPro" id="IPR029063">
    <property type="entry name" value="SAM-dependent_MTases_sf"/>
</dbReference>